<dbReference type="GO" id="GO:0006281">
    <property type="term" value="P:DNA repair"/>
    <property type="evidence" value="ECO:0007669"/>
    <property type="project" value="InterPro"/>
</dbReference>
<dbReference type="Proteomes" id="UP001190700">
    <property type="component" value="Unassembled WGS sequence"/>
</dbReference>
<name>A0AAE0EWX7_9CHLO</name>
<dbReference type="PANTHER" id="PTHR45900:SF1">
    <property type="entry name" value="MITOCHONDRIAL DNA REPAIR PROTEIN RECA HOMOLOG-RELATED"/>
    <property type="match status" value="1"/>
</dbReference>
<evidence type="ECO:0000313" key="6">
    <source>
        <dbReference type="EMBL" id="KAK3243249.1"/>
    </source>
</evidence>
<protein>
    <recommendedName>
        <fullName evidence="5">RecA-like N-terminal domain-containing protein</fullName>
    </recommendedName>
</protein>
<dbReference type="PANTHER" id="PTHR45900">
    <property type="entry name" value="RECA"/>
    <property type="match status" value="1"/>
</dbReference>
<keyword evidence="2" id="KW-0547">Nucleotide-binding</keyword>
<organism evidence="6 7">
    <name type="scientific">Cymbomonas tetramitiformis</name>
    <dbReference type="NCBI Taxonomy" id="36881"/>
    <lineage>
        <taxon>Eukaryota</taxon>
        <taxon>Viridiplantae</taxon>
        <taxon>Chlorophyta</taxon>
        <taxon>Pyramimonadophyceae</taxon>
        <taxon>Pyramimonadales</taxon>
        <taxon>Pyramimonadaceae</taxon>
        <taxon>Cymbomonas</taxon>
    </lineage>
</organism>
<dbReference type="InterPro" id="IPR013765">
    <property type="entry name" value="DNA_recomb/repair_RecA"/>
</dbReference>
<dbReference type="EMBL" id="LGRX02033025">
    <property type="protein sequence ID" value="KAK3243249.1"/>
    <property type="molecule type" value="Genomic_DNA"/>
</dbReference>
<dbReference type="Pfam" id="PF00154">
    <property type="entry name" value="RecA_N"/>
    <property type="match status" value="1"/>
</dbReference>
<evidence type="ECO:0000256" key="3">
    <source>
        <dbReference type="ARBA" id="ARBA00022840"/>
    </source>
</evidence>
<evidence type="ECO:0000256" key="4">
    <source>
        <dbReference type="ARBA" id="ARBA00023172"/>
    </source>
</evidence>
<dbReference type="Gene3D" id="3.40.50.300">
    <property type="entry name" value="P-loop containing nucleotide triphosphate hydrolases"/>
    <property type="match status" value="1"/>
</dbReference>
<accession>A0AAE0EWX7</accession>
<evidence type="ECO:0000313" key="7">
    <source>
        <dbReference type="Proteomes" id="UP001190700"/>
    </source>
</evidence>
<dbReference type="SUPFAM" id="SSF52540">
    <property type="entry name" value="P-loop containing nucleoside triphosphate hydrolases"/>
    <property type="match status" value="1"/>
</dbReference>
<keyword evidence="7" id="KW-1185">Reference proteome</keyword>
<comment type="caution">
    <text evidence="6">The sequence shown here is derived from an EMBL/GenBank/DDBJ whole genome shotgun (WGS) entry which is preliminary data.</text>
</comment>
<evidence type="ECO:0000256" key="2">
    <source>
        <dbReference type="ARBA" id="ARBA00022741"/>
    </source>
</evidence>
<comment type="similarity">
    <text evidence="1">Belongs to the RecA family.</text>
</comment>
<sequence>MKKTKPSKDPNYTNGSDKAKALQNALENIDARHGKGTIFKMGSAPGTARVATFSSGAVSLDVALGGGWPKGRIIEVYGPESAGKTTLALHAIASIQAVVDLVLTKIQIRDGSRLGAATLPDALECVSPLLASWAVLSEPSTQ</sequence>
<evidence type="ECO:0000256" key="1">
    <source>
        <dbReference type="ARBA" id="ARBA00009391"/>
    </source>
</evidence>
<gene>
    <name evidence="6" type="ORF">CYMTET_47086</name>
</gene>
<feature type="non-terminal residue" evidence="6">
    <location>
        <position position="142"/>
    </location>
</feature>
<reference evidence="6 7" key="1">
    <citation type="journal article" date="2015" name="Genome Biol. Evol.">
        <title>Comparative Genomics of a Bacterivorous Green Alga Reveals Evolutionary Causalities and Consequences of Phago-Mixotrophic Mode of Nutrition.</title>
        <authorList>
            <person name="Burns J.A."/>
            <person name="Paasch A."/>
            <person name="Narechania A."/>
            <person name="Kim E."/>
        </authorList>
    </citation>
    <scope>NUCLEOTIDE SEQUENCE [LARGE SCALE GENOMIC DNA]</scope>
    <source>
        <strain evidence="6 7">PLY_AMNH</strain>
    </source>
</reference>
<dbReference type="GO" id="GO:0006310">
    <property type="term" value="P:DNA recombination"/>
    <property type="evidence" value="ECO:0007669"/>
    <property type="project" value="UniProtKB-KW"/>
</dbReference>
<proteinExistence type="inferred from homology"/>
<evidence type="ECO:0000259" key="5">
    <source>
        <dbReference type="Pfam" id="PF00154"/>
    </source>
</evidence>
<dbReference type="GO" id="GO:0005524">
    <property type="term" value="F:ATP binding"/>
    <property type="evidence" value="ECO:0007669"/>
    <property type="project" value="UniProtKB-KW"/>
</dbReference>
<feature type="domain" description="RecA-like N-terminal" evidence="5">
    <location>
        <begin position="20"/>
        <end position="98"/>
    </location>
</feature>
<dbReference type="InterPro" id="IPR049428">
    <property type="entry name" value="RecA-like_N"/>
</dbReference>
<keyword evidence="3" id="KW-0067">ATP-binding</keyword>
<dbReference type="InterPro" id="IPR027417">
    <property type="entry name" value="P-loop_NTPase"/>
</dbReference>
<dbReference type="GO" id="GO:0003697">
    <property type="term" value="F:single-stranded DNA binding"/>
    <property type="evidence" value="ECO:0007669"/>
    <property type="project" value="InterPro"/>
</dbReference>
<keyword evidence="4" id="KW-0233">DNA recombination</keyword>
<dbReference type="AlphaFoldDB" id="A0AAE0EWX7"/>